<feature type="region of interest" description="Disordered" evidence="2">
    <location>
        <begin position="91"/>
        <end position="169"/>
    </location>
</feature>
<organism evidence="3 4">
    <name type="scientific">Rhizobium rhizophilum</name>
    <dbReference type="NCBI Taxonomy" id="1850373"/>
    <lineage>
        <taxon>Bacteria</taxon>
        <taxon>Pseudomonadati</taxon>
        <taxon>Pseudomonadota</taxon>
        <taxon>Alphaproteobacteria</taxon>
        <taxon>Hyphomicrobiales</taxon>
        <taxon>Rhizobiaceae</taxon>
        <taxon>Rhizobium/Agrobacterium group</taxon>
        <taxon>Rhizobium</taxon>
    </lineage>
</organism>
<evidence type="ECO:0000313" key="3">
    <source>
        <dbReference type="EMBL" id="THV12339.1"/>
    </source>
</evidence>
<comment type="caution">
    <text evidence="3">The sequence shown here is derived from an EMBL/GenBank/DDBJ whole genome shotgun (WGS) entry which is preliminary data.</text>
</comment>
<keyword evidence="1" id="KW-0175">Coiled coil</keyword>
<reference evidence="3 4" key="1">
    <citation type="submission" date="2019-04" db="EMBL/GenBank/DDBJ databases">
        <title>Genome sequence of strain 7209-2.</title>
        <authorList>
            <person name="Gao J."/>
            <person name="Sun J."/>
        </authorList>
    </citation>
    <scope>NUCLEOTIDE SEQUENCE [LARGE SCALE GENOMIC DNA]</scope>
    <source>
        <strain evidence="3 4">7209-2</strain>
    </source>
</reference>
<gene>
    <name evidence="3" type="ORF">E9677_16255</name>
</gene>
<dbReference type="Proteomes" id="UP000309667">
    <property type="component" value="Unassembled WGS sequence"/>
</dbReference>
<evidence type="ECO:0000256" key="1">
    <source>
        <dbReference type="SAM" id="Coils"/>
    </source>
</evidence>
<name>A0ABY2QRU1_9HYPH</name>
<protein>
    <submittedName>
        <fullName evidence="3">Transcriptional regulator</fullName>
    </submittedName>
</protein>
<evidence type="ECO:0000256" key="2">
    <source>
        <dbReference type="SAM" id="MobiDB-lite"/>
    </source>
</evidence>
<keyword evidence="4" id="KW-1185">Reference proteome</keyword>
<feature type="coiled-coil region" evidence="1">
    <location>
        <begin position="179"/>
        <end position="209"/>
    </location>
</feature>
<proteinExistence type="predicted"/>
<dbReference type="EMBL" id="STGT01000004">
    <property type="protein sequence ID" value="THV12339.1"/>
    <property type="molecule type" value="Genomic_DNA"/>
</dbReference>
<sequence length="218" mass="23791">MKKVQRSFAVEYKSGRRRSNANSNSIWGNVDLKSVARAVEEEATPLAPHEQHGKSIDGRSLLADETAKAMLTPPISQHSTEIVKQETDMADENNTMTNPDTAAVVETPIAEKKQRKPRAKKTAPDAAAVEAVSDKATGTPEKQKRGRKPKSTANATTARAPRVKPAPKVVQAAPAASTAIDEMADLLQLEEENQRLRKLLAEKLRTENADLRKKLNLA</sequence>
<evidence type="ECO:0000313" key="4">
    <source>
        <dbReference type="Proteomes" id="UP000309667"/>
    </source>
</evidence>
<dbReference type="RefSeq" id="WP_136559137.1">
    <property type="nucleotide sequence ID" value="NZ_STGT01000004.1"/>
</dbReference>
<accession>A0ABY2QRU1</accession>